<sequence>MYKYLGRPCRNFNILAKTVMIDPLDGREKLVLSNFVAGGTGSLILIDTESHAYEVLPLPGDEGAWGLVNWFDQKLVVGTCPNHAYLHCLDLVTREWAPPLSDPDEKYFWDMTLGSDGYVYGGSWPGCSLLRYDPRTHELLNQGRVSENLDNHYSRPVYGGLPGTIFVAGGFSESFLKAYDMEKEEFHAIDAPGFTVREANSSFICLEKGTEQIWYDAVTFQRIPDLDPQYLSVKAITLPNGQDCSIIALANGRYAGVRGQDYFILEQLSDVPILQRIPSDPSPTRIFTLLVDAKNQVWGSSGFGQTIFRYDPVSDEAWNSATVCNAGGEVYGMVALGEQLYLSAYVGGDHIIYRPEQPWDQLNNRNPKMLQAASPDYIRPEGRSVLGPDGGIWTGWSAKYGQYGGALSRMDPDTEHVHIWREPLNNGQQVCGVAADNRYVYLKTNGGASGLPIRQAACGFGVWQPGVGLVHQVAFPEEEQMGHAIAVGDSYVFIQAGSSLHLFDPNTMQVAKRIATAEPCSWLLQAGEGTMLAFVGHEAIWFDERTTQVVRKEGLPGPVRAAARASNGDIYFAVGDVLYRFKSTNAIGRDISVDSIIAQETV</sequence>
<proteinExistence type="predicted"/>
<comment type="caution">
    <text evidence="1">The sequence shown here is derived from an EMBL/GenBank/DDBJ whole genome shotgun (WGS) entry which is preliminary data.</text>
</comment>
<evidence type="ECO:0000313" key="2">
    <source>
        <dbReference type="Proteomes" id="UP001267290"/>
    </source>
</evidence>
<reference evidence="1 2" key="1">
    <citation type="submission" date="2023-07" db="EMBL/GenBank/DDBJ databases">
        <title>Sorghum-associated microbial communities from plants grown in Nebraska, USA.</title>
        <authorList>
            <person name="Schachtman D."/>
        </authorList>
    </citation>
    <scope>NUCLEOTIDE SEQUENCE [LARGE SCALE GENOMIC DNA]</scope>
    <source>
        <strain evidence="1 2">CC258</strain>
    </source>
</reference>
<dbReference type="SUPFAM" id="SSF50998">
    <property type="entry name" value="Quinoprotein alcohol dehydrogenase-like"/>
    <property type="match status" value="1"/>
</dbReference>
<accession>A0ABU1NNY5</accession>
<name>A0ABU1NNY5_9BACL</name>
<protein>
    <submittedName>
        <fullName evidence="1">Uncharacterized protein</fullName>
    </submittedName>
</protein>
<dbReference type="InterPro" id="IPR011047">
    <property type="entry name" value="Quinoprotein_ADH-like_sf"/>
</dbReference>
<gene>
    <name evidence="1" type="ORF">J2736_000360</name>
</gene>
<evidence type="ECO:0000313" key="1">
    <source>
        <dbReference type="EMBL" id="MDR6549177.1"/>
    </source>
</evidence>
<dbReference type="RefSeq" id="WP_310222946.1">
    <property type="nucleotide sequence ID" value="NZ_JAVDSB010000001.1"/>
</dbReference>
<dbReference type="Proteomes" id="UP001267290">
    <property type="component" value="Unassembled WGS sequence"/>
</dbReference>
<dbReference type="SUPFAM" id="SSF63829">
    <property type="entry name" value="Calcium-dependent phosphotriesterase"/>
    <property type="match status" value="1"/>
</dbReference>
<dbReference type="EMBL" id="JAVDSB010000001">
    <property type="protein sequence ID" value="MDR6549177.1"/>
    <property type="molecule type" value="Genomic_DNA"/>
</dbReference>
<organism evidence="1 2">
    <name type="scientific">Paenibacillus qinlingensis</name>
    <dbReference type="NCBI Taxonomy" id="1837343"/>
    <lineage>
        <taxon>Bacteria</taxon>
        <taxon>Bacillati</taxon>
        <taxon>Bacillota</taxon>
        <taxon>Bacilli</taxon>
        <taxon>Bacillales</taxon>
        <taxon>Paenibacillaceae</taxon>
        <taxon>Paenibacillus</taxon>
    </lineage>
</organism>
<keyword evidence="2" id="KW-1185">Reference proteome</keyword>